<dbReference type="Pfam" id="PF06035">
    <property type="entry name" value="Peptidase_C93"/>
    <property type="match status" value="1"/>
</dbReference>
<accession>A0AAW5R172</accession>
<evidence type="ECO:0000256" key="1">
    <source>
        <dbReference type="SAM" id="SignalP"/>
    </source>
</evidence>
<dbReference type="PANTHER" id="PTHR39327:SF1">
    <property type="entry name" value="BLR5470 PROTEIN"/>
    <property type="match status" value="1"/>
</dbReference>
<dbReference type="EMBL" id="JALIDZ010000005">
    <property type="protein sequence ID" value="MCT8972912.1"/>
    <property type="molecule type" value="Genomic_DNA"/>
</dbReference>
<keyword evidence="3" id="KW-1185">Reference proteome</keyword>
<dbReference type="AlphaFoldDB" id="A0AAW5R172"/>
<feature type="chain" id="PRO_5043789837" evidence="1">
    <location>
        <begin position="22"/>
        <end position="212"/>
    </location>
</feature>
<comment type="caution">
    <text evidence="2">The sequence shown here is derived from an EMBL/GenBank/DDBJ whole genome shotgun (WGS) entry which is preliminary data.</text>
</comment>
<name>A0AAW5R172_9HYPH</name>
<dbReference type="PANTHER" id="PTHR39327">
    <property type="match status" value="1"/>
</dbReference>
<organism evidence="2 3">
    <name type="scientific">Microbaculum marinisediminis</name>
    <dbReference type="NCBI Taxonomy" id="2931392"/>
    <lineage>
        <taxon>Bacteria</taxon>
        <taxon>Pseudomonadati</taxon>
        <taxon>Pseudomonadota</taxon>
        <taxon>Alphaproteobacteria</taxon>
        <taxon>Hyphomicrobiales</taxon>
        <taxon>Tepidamorphaceae</taxon>
        <taxon>Microbaculum</taxon>
    </lineage>
</organism>
<feature type="signal peptide" evidence="1">
    <location>
        <begin position="1"/>
        <end position="21"/>
    </location>
</feature>
<reference evidence="2 3" key="1">
    <citation type="submission" date="2022-04" db="EMBL/GenBank/DDBJ databases">
        <authorList>
            <person name="Ye Y.-Q."/>
            <person name="Du Z.-J."/>
        </authorList>
    </citation>
    <scope>NUCLEOTIDE SEQUENCE [LARGE SCALE GENOMIC DNA]</scope>
    <source>
        <strain evidence="2 3">A6E488</strain>
    </source>
</reference>
<sequence length="212" mass="23582">MKFHFAASVLFLGLLGATAHASPNPGANAGQDTAETRMSEFAATRPPIGYVQFCRQNPDDCDMQAAGVHRPTLSPARLQELTEVNDLVNKAIAPVTDQALYGVPEMWTYPYDRGDCEDYVLLKRRLLLDRGWPASALLITVVRDAQGGHAVLTVTTAAGDLVLDNQEADIRFWRDTPYEYLKRQSKVDPNRWVSLRRQVDRPDIAVGGTTRR</sequence>
<dbReference type="RefSeq" id="WP_261616483.1">
    <property type="nucleotide sequence ID" value="NZ_JALIDZ010000005.1"/>
</dbReference>
<evidence type="ECO:0000313" key="2">
    <source>
        <dbReference type="EMBL" id="MCT8972912.1"/>
    </source>
</evidence>
<proteinExistence type="predicted"/>
<keyword evidence="1" id="KW-0732">Signal</keyword>
<dbReference type="Proteomes" id="UP001320898">
    <property type="component" value="Unassembled WGS sequence"/>
</dbReference>
<protein>
    <submittedName>
        <fullName evidence="2">Transglutaminase-like cysteine peptidase</fullName>
    </submittedName>
</protein>
<dbReference type="Gene3D" id="3.10.620.30">
    <property type="match status" value="1"/>
</dbReference>
<gene>
    <name evidence="2" type="ORF">MUB46_13680</name>
</gene>
<dbReference type="InterPro" id="IPR010319">
    <property type="entry name" value="Transglutaminase-like_Cys_pept"/>
</dbReference>
<evidence type="ECO:0000313" key="3">
    <source>
        <dbReference type="Proteomes" id="UP001320898"/>
    </source>
</evidence>